<comment type="function">
    <text evidence="3">Catalyzes the transfer of the phosphoribosyl group of 5-phosphorylribose-1-pyrophosphate (PRPP) to anthranilate to yield N-(5'-phosphoribosyl)-anthranilate (PRA).</text>
</comment>
<dbReference type="Gene3D" id="1.20.970.10">
    <property type="entry name" value="Transferase, Pyrimidine Nucleoside Phosphorylase, Chain C"/>
    <property type="match status" value="1"/>
</dbReference>
<dbReference type="GO" id="GO:0000162">
    <property type="term" value="P:L-tryptophan biosynthetic process"/>
    <property type="evidence" value="ECO:0007669"/>
    <property type="project" value="UniProtKB-UniRule"/>
</dbReference>
<dbReference type="Gene3D" id="3.40.1030.10">
    <property type="entry name" value="Nucleoside phosphorylase/phosphoribosyltransferase catalytic domain"/>
    <property type="match status" value="1"/>
</dbReference>
<keyword evidence="2 3" id="KW-0808">Transferase</keyword>
<dbReference type="SUPFAM" id="SSF47648">
    <property type="entry name" value="Nucleoside phosphorylase/phosphoribosyltransferase N-terminal domain"/>
    <property type="match status" value="1"/>
</dbReference>
<feature type="binding site" evidence="3">
    <location>
        <begin position="113"/>
        <end position="121"/>
    </location>
    <ligand>
        <name>5-phospho-alpha-D-ribose 1-diphosphate</name>
        <dbReference type="ChEBI" id="CHEBI:58017"/>
    </ligand>
</feature>
<dbReference type="HAMAP" id="MF_00211">
    <property type="entry name" value="TrpD"/>
    <property type="match status" value="1"/>
</dbReference>
<dbReference type="UniPathway" id="UPA00035">
    <property type="reaction ID" value="UER00041"/>
</dbReference>
<feature type="binding site" evidence="3">
    <location>
        <begin position="88"/>
        <end position="89"/>
    </location>
    <ligand>
        <name>5-phospho-alpha-D-ribose 1-diphosphate</name>
        <dbReference type="ChEBI" id="CHEBI:58017"/>
    </ligand>
</feature>
<accession>A0A1J5MWR4</accession>
<gene>
    <name evidence="3 6" type="primary">trpD</name>
    <name evidence="6" type="ORF">BerOc1_02911</name>
</gene>
<dbReference type="InterPro" id="IPR005940">
    <property type="entry name" value="Anthranilate_Pribosyl_Tfrase"/>
</dbReference>
<feature type="binding site" evidence="3">
    <location>
        <position position="125"/>
    </location>
    <ligand>
        <name>5-phospho-alpha-D-ribose 1-diphosphate</name>
        <dbReference type="ChEBI" id="CHEBI:58017"/>
    </ligand>
</feature>
<feature type="binding site" evidence="3">
    <location>
        <position position="85"/>
    </location>
    <ligand>
        <name>anthranilate</name>
        <dbReference type="ChEBI" id="CHEBI:16567"/>
        <label>1</label>
    </ligand>
</feature>
<comment type="subunit">
    <text evidence="3">Homodimer.</text>
</comment>
<keyword evidence="3" id="KW-0460">Magnesium</keyword>
<evidence type="ECO:0000259" key="4">
    <source>
        <dbReference type="Pfam" id="PF00591"/>
    </source>
</evidence>
<comment type="pathway">
    <text evidence="3">Amino-acid biosynthesis; L-tryptophan biosynthesis; L-tryptophan from chorismate: step 2/5.</text>
</comment>
<comment type="cofactor">
    <cofactor evidence="3">
        <name>Mg(2+)</name>
        <dbReference type="ChEBI" id="CHEBI:18420"/>
    </cofactor>
    <text evidence="3">Binds 2 magnesium ions per monomer.</text>
</comment>
<feature type="binding site" evidence="3">
    <location>
        <position position="171"/>
    </location>
    <ligand>
        <name>anthranilate</name>
        <dbReference type="ChEBI" id="CHEBI:16567"/>
        <label>2</label>
    </ligand>
</feature>
<dbReference type="InterPro" id="IPR036320">
    <property type="entry name" value="Glycosyl_Trfase_fam3_N_dom_sf"/>
</dbReference>
<dbReference type="PANTHER" id="PTHR43285">
    <property type="entry name" value="ANTHRANILATE PHOSPHORIBOSYLTRANSFERASE"/>
    <property type="match status" value="1"/>
</dbReference>
<keyword evidence="3" id="KW-0057">Aromatic amino acid biosynthesis</keyword>
<feature type="binding site" evidence="3">
    <location>
        <position position="230"/>
    </location>
    <ligand>
        <name>Mg(2+)</name>
        <dbReference type="ChEBI" id="CHEBI:18420"/>
        <label>2</label>
    </ligand>
</feature>
<dbReference type="OrthoDB" id="9806430at2"/>
<comment type="caution">
    <text evidence="3">Lacks conserved residue(s) required for the propagation of feature annotation.</text>
</comment>
<name>A0A1J5MWR4_9BACT</name>
<dbReference type="GO" id="GO:0000287">
    <property type="term" value="F:magnesium ion binding"/>
    <property type="evidence" value="ECO:0007669"/>
    <property type="project" value="UniProtKB-UniRule"/>
</dbReference>
<keyword evidence="7" id="KW-1185">Reference proteome</keyword>
<dbReference type="GO" id="GO:0005829">
    <property type="term" value="C:cytosol"/>
    <property type="evidence" value="ECO:0007669"/>
    <property type="project" value="TreeGrafter"/>
</dbReference>
<feature type="binding site" evidence="3">
    <location>
        <position position="116"/>
    </location>
    <ligand>
        <name>anthranilate</name>
        <dbReference type="ChEBI" id="CHEBI:16567"/>
        <label>1</label>
    </ligand>
</feature>
<feature type="binding site" evidence="3">
    <location>
        <position position="97"/>
    </location>
    <ligand>
        <name>Mg(2+)</name>
        <dbReference type="ChEBI" id="CHEBI:18420"/>
        <label>1</label>
    </ligand>
</feature>
<dbReference type="InterPro" id="IPR000312">
    <property type="entry name" value="Glycosyl_Trfase_fam3"/>
</dbReference>
<keyword evidence="3" id="KW-0822">Tryptophan biosynthesis</keyword>
<evidence type="ECO:0000259" key="5">
    <source>
        <dbReference type="Pfam" id="PF02885"/>
    </source>
</evidence>
<dbReference type="RefSeq" id="WP_071546354.1">
    <property type="nucleotide sequence ID" value="NZ_LKAQ01000004.1"/>
</dbReference>
<keyword evidence="3" id="KW-0028">Amino-acid biosynthesis</keyword>
<feature type="binding site" evidence="3">
    <location>
        <position position="85"/>
    </location>
    <ligand>
        <name>5-phospho-alpha-D-ribose 1-diphosphate</name>
        <dbReference type="ChEBI" id="CHEBI:58017"/>
    </ligand>
</feature>
<reference evidence="6 7" key="1">
    <citation type="submission" date="2015-09" db="EMBL/GenBank/DDBJ databases">
        <title>Genome of Desulfovibrio dechloracetivorans BerOc1, a mercury methylating strain isolated from highly hydrocarbons and metals contaminated coastal sediments.</title>
        <authorList>
            <person name="Goni Urriza M."/>
            <person name="Gassie C."/>
            <person name="Bouchez O."/>
            <person name="Klopp C."/>
            <person name="Ranchou-Peyruse A."/>
            <person name="Remy G."/>
        </authorList>
    </citation>
    <scope>NUCLEOTIDE SEQUENCE [LARGE SCALE GENOMIC DNA]</scope>
    <source>
        <strain evidence="6 7">BerOc1</strain>
    </source>
</reference>
<evidence type="ECO:0000256" key="3">
    <source>
        <dbReference type="HAMAP-Rule" id="MF_00211"/>
    </source>
</evidence>
<dbReference type="InterPro" id="IPR035902">
    <property type="entry name" value="Nuc_phospho_transferase"/>
</dbReference>
<proteinExistence type="inferred from homology"/>
<feature type="binding site" evidence="3">
    <location>
        <begin position="95"/>
        <end position="98"/>
    </location>
    <ligand>
        <name>5-phospho-alpha-D-ribose 1-diphosphate</name>
        <dbReference type="ChEBI" id="CHEBI:58017"/>
    </ligand>
</feature>
<comment type="catalytic activity">
    <reaction evidence="3">
        <text>N-(5-phospho-beta-D-ribosyl)anthranilate + diphosphate = 5-phospho-alpha-D-ribose 1-diphosphate + anthranilate</text>
        <dbReference type="Rhea" id="RHEA:11768"/>
        <dbReference type="ChEBI" id="CHEBI:16567"/>
        <dbReference type="ChEBI" id="CHEBI:18277"/>
        <dbReference type="ChEBI" id="CHEBI:33019"/>
        <dbReference type="ChEBI" id="CHEBI:58017"/>
        <dbReference type="EC" id="2.4.2.18"/>
    </reaction>
</comment>
<dbReference type="EC" id="2.4.2.18" evidence="3"/>
<sequence>MTISEILDTLAQGKALRDDQADFMFAELMGGKMTEAQAGAFLMGLRAKGEDSTDLAAGVRAVVSHARKIPGFDGNRPEPVVDTCGTGGDGQCSFNCSTAVSLFLADMGYTIAKHGNRALSSSCGSADALEALGIPLEQTPEEAAAGLEKYHFAFLFAPAYHPAFKYIMPVRKQLGIRTLFNFMGPLTNPARPSHQLLGVGDAERLFLMGETLLLTGVKRALIFAGAGGFDELTTWGVNRGYVIDDGRMDKAVVDPAALGFPRHAPEDVRVDGKDDAVAKLRDILAGNGPEPMMDMVALNLAGCLNLLDKGTMAECADIARDVVHEGLKKGLPYAG</sequence>
<evidence type="ECO:0000256" key="1">
    <source>
        <dbReference type="ARBA" id="ARBA00022676"/>
    </source>
</evidence>
<keyword evidence="1 3" id="KW-0328">Glycosyltransferase</keyword>
<evidence type="ECO:0000313" key="7">
    <source>
        <dbReference type="Proteomes" id="UP000181901"/>
    </source>
</evidence>
<dbReference type="PANTHER" id="PTHR43285:SF2">
    <property type="entry name" value="ANTHRANILATE PHOSPHORIBOSYLTRANSFERASE"/>
    <property type="match status" value="1"/>
</dbReference>
<comment type="similarity">
    <text evidence="3">Belongs to the anthranilate phosphoribosyltransferase family.</text>
</comment>
<evidence type="ECO:0000313" key="6">
    <source>
        <dbReference type="EMBL" id="OIQ50966.1"/>
    </source>
</evidence>
<dbReference type="AlphaFoldDB" id="A0A1J5MWR4"/>
<protein>
    <recommendedName>
        <fullName evidence="3">Anthranilate phosphoribosyltransferase</fullName>
        <ecNumber evidence="3">2.4.2.18</ecNumber>
    </recommendedName>
</protein>
<dbReference type="Pfam" id="PF00591">
    <property type="entry name" value="Glycos_transf_3"/>
    <property type="match status" value="1"/>
</dbReference>
<dbReference type="InterPro" id="IPR017459">
    <property type="entry name" value="Glycosyl_Trfase_fam3_N_dom"/>
</dbReference>
<feature type="binding site" evidence="3">
    <location>
        <position position="231"/>
    </location>
    <ligand>
        <name>Mg(2+)</name>
        <dbReference type="ChEBI" id="CHEBI:18420"/>
        <label>2</label>
    </ligand>
</feature>
<dbReference type="NCBIfam" id="TIGR01245">
    <property type="entry name" value="trpD"/>
    <property type="match status" value="1"/>
</dbReference>
<dbReference type="Pfam" id="PF02885">
    <property type="entry name" value="Glycos_trans_3N"/>
    <property type="match status" value="1"/>
</dbReference>
<dbReference type="Proteomes" id="UP000181901">
    <property type="component" value="Unassembled WGS sequence"/>
</dbReference>
<organism evidence="6 7">
    <name type="scientific">Pseudodesulfovibrio hydrargyri</name>
    <dbReference type="NCBI Taxonomy" id="2125990"/>
    <lineage>
        <taxon>Bacteria</taxon>
        <taxon>Pseudomonadati</taxon>
        <taxon>Thermodesulfobacteriota</taxon>
        <taxon>Desulfovibrionia</taxon>
        <taxon>Desulfovibrionales</taxon>
        <taxon>Desulfovibrionaceae</taxon>
    </lineage>
</organism>
<dbReference type="SUPFAM" id="SSF52418">
    <property type="entry name" value="Nucleoside phosphorylase/phosphoribosyltransferase catalytic domain"/>
    <property type="match status" value="1"/>
</dbReference>
<feature type="domain" description="Glycosyl transferase family 3 N-terminal" evidence="5">
    <location>
        <begin position="5"/>
        <end position="66"/>
    </location>
</feature>
<dbReference type="EMBL" id="LKAQ01000004">
    <property type="protein sequence ID" value="OIQ50966.1"/>
    <property type="molecule type" value="Genomic_DNA"/>
</dbReference>
<evidence type="ECO:0000256" key="2">
    <source>
        <dbReference type="ARBA" id="ARBA00022679"/>
    </source>
</evidence>
<feature type="binding site" evidence="3">
    <location>
        <position position="93"/>
    </location>
    <ligand>
        <name>5-phospho-alpha-D-ribose 1-diphosphate</name>
        <dbReference type="ChEBI" id="CHEBI:58017"/>
    </ligand>
</feature>
<comment type="caution">
    <text evidence="6">The sequence shown here is derived from an EMBL/GenBank/DDBJ whole genome shotgun (WGS) entry which is preliminary data.</text>
</comment>
<feature type="binding site" evidence="3">
    <location>
        <position position="231"/>
    </location>
    <ligand>
        <name>Mg(2+)</name>
        <dbReference type="ChEBI" id="CHEBI:18420"/>
        <label>1</label>
    </ligand>
</feature>
<keyword evidence="3" id="KW-0479">Metal-binding</keyword>
<dbReference type="GO" id="GO:0004048">
    <property type="term" value="F:anthranilate phosphoribosyltransferase activity"/>
    <property type="evidence" value="ECO:0007669"/>
    <property type="project" value="UniProtKB-UniRule"/>
</dbReference>
<feature type="domain" description="Glycosyl transferase family 3" evidence="4">
    <location>
        <begin position="79"/>
        <end position="326"/>
    </location>
</feature>